<dbReference type="Gene3D" id="3.40.50.10310">
    <property type="entry name" value="Creatininase"/>
    <property type="match status" value="1"/>
</dbReference>
<keyword evidence="3 6" id="KW-0378">Hydrolase</keyword>
<evidence type="ECO:0000256" key="1">
    <source>
        <dbReference type="ARBA" id="ARBA00001947"/>
    </source>
</evidence>
<evidence type="ECO:0000313" key="6">
    <source>
        <dbReference type="EMBL" id="MBB4912664.1"/>
    </source>
</evidence>
<dbReference type="InterPro" id="IPR024087">
    <property type="entry name" value="Creatininase-like_sf"/>
</dbReference>
<evidence type="ECO:0000256" key="3">
    <source>
        <dbReference type="ARBA" id="ARBA00022801"/>
    </source>
</evidence>
<dbReference type="EMBL" id="JACHJQ010000015">
    <property type="protein sequence ID" value="MBB4912664.1"/>
    <property type="molecule type" value="Genomic_DNA"/>
</dbReference>
<reference evidence="6 7" key="1">
    <citation type="submission" date="2020-08" db="EMBL/GenBank/DDBJ databases">
        <title>Genomic Encyclopedia of Type Strains, Phase III (KMG-III): the genomes of soil and plant-associated and newly described type strains.</title>
        <authorList>
            <person name="Whitman W."/>
        </authorList>
    </citation>
    <scope>NUCLEOTIDE SEQUENCE [LARGE SCALE GENOMIC DNA]</scope>
    <source>
        <strain evidence="6 7">CECT 8960</strain>
    </source>
</reference>
<evidence type="ECO:0000256" key="2">
    <source>
        <dbReference type="ARBA" id="ARBA00022723"/>
    </source>
</evidence>
<dbReference type="GO" id="GO:0046872">
    <property type="term" value="F:metal ion binding"/>
    <property type="evidence" value="ECO:0007669"/>
    <property type="project" value="UniProtKB-KW"/>
</dbReference>
<keyword evidence="4" id="KW-0862">Zinc</keyword>
<keyword evidence="2" id="KW-0479">Metal-binding</keyword>
<dbReference type="Pfam" id="PF02633">
    <property type="entry name" value="Creatininase"/>
    <property type="match status" value="1"/>
</dbReference>
<dbReference type="SUPFAM" id="SSF102215">
    <property type="entry name" value="Creatininase"/>
    <property type="match status" value="1"/>
</dbReference>
<dbReference type="Proteomes" id="UP000520767">
    <property type="component" value="Unassembled WGS sequence"/>
</dbReference>
<gene>
    <name evidence="6" type="ORF">FHR82_008936</name>
</gene>
<accession>A0A7W7QFZ0</accession>
<evidence type="ECO:0000256" key="5">
    <source>
        <dbReference type="ARBA" id="ARBA00024029"/>
    </source>
</evidence>
<dbReference type="PANTHER" id="PTHR35005">
    <property type="entry name" value="3-DEHYDRO-SCYLLO-INOSOSE HYDROLASE"/>
    <property type="match status" value="1"/>
</dbReference>
<proteinExistence type="inferred from homology"/>
<name>A0A7W7QFZ0_9PSEU</name>
<dbReference type="PANTHER" id="PTHR35005:SF1">
    <property type="entry name" value="2-AMINO-5-FORMYLAMINO-6-RIBOSYLAMINOPYRIMIDIN-4(3H)-ONE 5'-MONOPHOSPHATE DEFORMYLASE"/>
    <property type="match status" value="1"/>
</dbReference>
<dbReference type="RefSeq" id="WP_184816645.1">
    <property type="nucleotide sequence ID" value="NZ_JACHJQ010000015.1"/>
</dbReference>
<dbReference type="GO" id="GO:0009231">
    <property type="term" value="P:riboflavin biosynthetic process"/>
    <property type="evidence" value="ECO:0007669"/>
    <property type="project" value="TreeGrafter"/>
</dbReference>
<comment type="similarity">
    <text evidence="5">Belongs to the creatininase superfamily.</text>
</comment>
<dbReference type="GO" id="GO:0047789">
    <property type="term" value="F:creatininase activity"/>
    <property type="evidence" value="ECO:0007669"/>
    <property type="project" value="UniProtKB-EC"/>
</dbReference>
<protein>
    <submittedName>
        <fullName evidence="6">Creatinine amidohydrolase</fullName>
        <ecNumber evidence="6">3.5.2.10</ecNumber>
    </submittedName>
</protein>
<evidence type="ECO:0000313" key="7">
    <source>
        <dbReference type="Proteomes" id="UP000520767"/>
    </source>
</evidence>
<dbReference type="InterPro" id="IPR003785">
    <property type="entry name" value="Creatininase/forma_Hydrolase"/>
</dbReference>
<dbReference type="GO" id="GO:0016811">
    <property type="term" value="F:hydrolase activity, acting on carbon-nitrogen (but not peptide) bonds, in linear amides"/>
    <property type="evidence" value="ECO:0007669"/>
    <property type="project" value="TreeGrafter"/>
</dbReference>
<dbReference type="AlphaFoldDB" id="A0A7W7QFZ0"/>
<dbReference type="EC" id="3.5.2.10" evidence="6"/>
<comment type="cofactor">
    <cofactor evidence="1">
        <name>Zn(2+)</name>
        <dbReference type="ChEBI" id="CHEBI:29105"/>
    </cofactor>
</comment>
<organism evidence="6 7">
    <name type="scientific">Actinophytocola algeriensis</name>
    <dbReference type="NCBI Taxonomy" id="1768010"/>
    <lineage>
        <taxon>Bacteria</taxon>
        <taxon>Bacillati</taxon>
        <taxon>Actinomycetota</taxon>
        <taxon>Actinomycetes</taxon>
        <taxon>Pseudonocardiales</taxon>
        <taxon>Pseudonocardiaceae</taxon>
    </lineage>
</organism>
<sequence length="244" mass="25559">MTAFADLTSPQVAELLSGSRRLVLLLPVGAVEPHGPHAPLGTDELISAGMCRRAAERLSGDPDVHVLVLPPLNYGVTRFASAFPGAVSVSEATLHALVTEVCGALVAQGFSRIVVVNNHFEPAHVATLRKATTEAGVAYLDLVRRHNAARLTDEFRTGACHAGQYETSLVLADHPELVDTTTAATLPPVPVDLPAAMADGKADFVAMGMDRAYCGDPAGASVAEGQSTFDTLTDLLVETIREVA</sequence>
<comment type="caution">
    <text evidence="6">The sequence shown here is derived from an EMBL/GenBank/DDBJ whole genome shotgun (WGS) entry which is preliminary data.</text>
</comment>
<evidence type="ECO:0000256" key="4">
    <source>
        <dbReference type="ARBA" id="ARBA00022833"/>
    </source>
</evidence>
<keyword evidence="7" id="KW-1185">Reference proteome</keyword>